<evidence type="ECO:0000256" key="6">
    <source>
        <dbReference type="ARBA" id="ARBA00023136"/>
    </source>
</evidence>
<dbReference type="PANTHER" id="PTHR30561:SF0">
    <property type="entry name" value="GUANIDINIUM EXPORTER"/>
    <property type="match status" value="1"/>
</dbReference>
<dbReference type="EMBL" id="CP034413">
    <property type="protein sequence ID" value="QCI60751.1"/>
    <property type="molecule type" value="Genomic_DNA"/>
</dbReference>
<dbReference type="Pfam" id="PF00893">
    <property type="entry name" value="Multi_Drug_Res"/>
    <property type="match status" value="1"/>
</dbReference>
<keyword evidence="5 8" id="KW-1133">Transmembrane helix</keyword>
<accession>A0A4D7ASJ6</accession>
<evidence type="ECO:0000256" key="4">
    <source>
        <dbReference type="ARBA" id="ARBA00022692"/>
    </source>
</evidence>
<proteinExistence type="inferred from homology"/>
<organism evidence="9 10">
    <name type="scientific">Dysosmobacter welbionis</name>
    <dbReference type="NCBI Taxonomy" id="2093857"/>
    <lineage>
        <taxon>Bacteria</taxon>
        <taxon>Bacillati</taxon>
        <taxon>Bacillota</taxon>
        <taxon>Clostridia</taxon>
        <taxon>Eubacteriales</taxon>
        <taxon>Oscillospiraceae</taxon>
        <taxon>Dysosmobacter</taxon>
    </lineage>
</organism>
<dbReference type="Gene3D" id="1.10.3730.20">
    <property type="match status" value="1"/>
</dbReference>
<evidence type="ECO:0000313" key="9">
    <source>
        <dbReference type="EMBL" id="QCI60751.1"/>
    </source>
</evidence>
<keyword evidence="3" id="KW-1003">Cell membrane</keyword>
<dbReference type="SUPFAM" id="SSF103481">
    <property type="entry name" value="Multidrug resistance efflux transporter EmrE"/>
    <property type="match status" value="1"/>
</dbReference>
<feature type="transmembrane region" description="Helical" evidence="8">
    <location>
        <begin position="58"/>
        <end position="78"/>
    </location>
</feature>
<feature type="transmembrane region" description="Helical" evidence="8">
    <location>
        <begin position="27"/>
        <end position="46"/>
    </location>
</feature>
<dbReference type="Proteomes" id="UP000298642">
    <property type="component" value="Chromosome"/>
</dbReference>
<keyword evidence="6 8" id="KW-0472">Membrane</keyword>
<gene>
    <name evidence="9" type="ORF">EIO64_17325</name>
</gene>
<dbReference type="RefSeq" id="WP_136891712.1">
    <property type="nucleotide sequence ID" value="NZ_CP034413.3"/>
</dbReference>
<comment type="similarity">
    <text evidence="7">Belongs to the drug/metabolite transporter (DMT) superfamily. Small multidrug resistance (SMR) (TC 2.A.7.1) family.</text>
</comment>
<evidence type="ECO:0000313" key="10">
    <source>
        <dbReference type="Proteomes" id="UP000298642"/>
    </source>
</evidence>
<dbReference type="FunFam" id="1.10.3730.20:FF:000001">
    <property type="entry name" value="Quaternary ammonium compound resistance transporter SugE"/>
    <property type="match status" value="1"/>
</dbReference>
<dbReference type="KEGG" id="obj:EIO64_17325"/>
<evidence type="ECO:0000256" key="3">
    <source>
        <dbReference type="ARBA" id="ARBA00022475"/>
    </source>
</evidence>
<dbReference type="InterPro" id="IPR000390">
    <property type="entry name" value="Small_drug/metabolite_transptr"/>
</dbReference>
<dbReference type="GO" id="GO:0005886">
    <property type="term" value="C:plasma membrane"/>
    <property type="evidence" value="ECO:0007669"/>
    <property type="project" value="UniProtKB-SubCell"/>
</dbReference>
<dbReference type="InterPro" id="IPR037185">
    <property type="entry name" value="EmrE-like"/>
</dbReference>
<keyword evidence="4 7" id="KW-0812">Transmembrane</keyword>
<dbReference type="PANTHER" id="PTHR30561">
    <property type="entry name" value="SMR FAMILY PROTON-DEPENDENT DRUG EFFLUX TRANSPORTER SUGE"/>
    <property type="match status" value="1"/>
</dbReference>
<keyword evidence="10" id="KW-1185">Reference proteome</keyword>
<evidence type="ECO:0000256" key="2">
    <source>
        <dbReference type="ARBA" id="ARBA00022448"/>
    </source>
</evidence>
<feature type="transmembrane region" description="Helical" evidence="8">
    <location>
        <begin position="84"/>
        <end position="103"/>
    </location>
</feature>
<evidence type="ECO:0000256" key="1">
    <source>
        <dbReference type="ARBA" id="ARBA00004651"/>
    </source>
</evidence>
<sequence>MAWVFLACAGLLEVFWSSFLKLSDGFTKLGWSVMTIAGMLASFYLLSQAMKTLPLGTAYAVWTGIGAVGSVAVGILIFKEPVTAARMFFTVLLLTGIVGIKLTSPH</sequence>
<name>A0A4D7ASJ6_9FIRM</name>
<evidence type="ECO:0000256" key="5">
    <source>
        <dbReference type="ARBA" id="ARBA00022989"/>
    </source>
</evidence>
<protein>
    <submittedName>
        <fullName evidence="9">Multidrug efflux SMR transporter</fullName>
    </submittedName>
</protein>
<keyword evidence="2" id="KW-0813">Transport</keyword>
<reference evidence="10" key="1">
    <citation type="submission" date="2018-12" db="EMBL/GenBank/DDBJ databases">
        <title>Dusodibacter welbiota gen. nov., sp. nov., isolated from human faeces and emended description of the Oscillibacter genus.</title>
        <authorList>
            <person name="Le Roy T."/>
            <person name="Van der Smissen P."/>
            <person name="Delzenne N."/>
            <person name="Muccioli G."/>
            <person name="Collet J.F."/>
            <person name="Cani P.D."/>
        </authorList>
    </citation>
    <scope>NUCLEOTIDE SEQUENCE [LARGE SCALE GENOMIC DNA]</scope>
    <source>
        <strain evidence="10">J115</strain>
    </source>
</reference>
<dbReference type="GO" id="GO:0022857">
    <property type="term" value="F:transmembrane transporter activity"/>
    <property type="evidence" value="ECO:0007669"/>
    <property type="project" value="InterPro"/>
</dbReference>
<evidence type="ECO:0000256" key="7">
    <source>
        <dbReference type="RuleBase" id="RU003942"/>
    </source>
</evidence>
<evidence type="ECO:0000256" key="8">
    <source>
        <dbReference type="SAM" id="Phobius"/>
    </source>
</evidence>
<dbReference type="AlphaFoldDB" id="A0A4D7ASJ6"/>
<comment type="subcellular location">
    <subcellularLocation>
        <location evidence="1 7">Cell membrane</location>
        <topology evidence="1 7">Multi-pass membrane protein</topology>
    </subcellularLocation>
</comment>
<dbReference type="InterPro" id="IPR045324">
    <property type="entry name" value="Small_multidrug_res"/>
</dbReference>